<organism evidence="2 3">
    <name type="scientific">Ginsengibacter hankyongi</name>
    <dbReference type="NCBI Taxonomy" id="2607284"/>
    <lineage>
        <taxon>Bacteria</taxon>
        <taxon>Pseudomonadati</taxon>
        <taxon>Bacteroidota</taxon>
        <taxon>Chitinophagia</taxon>
        <taxon>Chitinophagales</taxon>
        <taxon>Chitinophagaceae</taxon>
        <taxon>Ginsengibacter</taxon>
    </lineage>
</organism>
<dbReference type="EMBL" id="VYQF01000003">
    <property type="protein sequence ID" value="KAA9038365.1"/>
    <property type="molecule type" value="Genomic_DNA"/>
</dbReference>
<feature type="domain" description="HTH araC/xylS-type" evidence="1">
    <location>
        <begin position="169"/>
        <end position="264"/>
    </location>
</feature>
<accession>A0A5J5IJ32</accession>
<evidence type="ECO:0000313" key="3">
    <source>
        <dbReference type="Proteomes" id="UP000326903"/>
    </source>
</evidence>
<comment type="caution">
    <text evidence="2">The sequence shown here is derived from an EMBL/GenBank/DDBJ whole genome shotgun (WGS) entry which is preliminary data.</text>
</comment>
<evidence type="ECO:0000259" key="1">
    <source>
        <dbReference type="PROSITE" id="PS01124"/>
    </source>
</evidence>
<dbReference type="RefSeq" id="WP_150415040.1">
    <property type="nucleotide sequence ID" value="NZ_VYQF01000003.1"/>
</dbReference>
<dbReference type="Proteomes" id="UP000326903">
    <property type="component" value="Unassembled WGS sequence"/>
</dbReference>
<dbReference type="Gene3D" id="1.10.10.60">
    <property type="entry name" value="Homeodomain-like"/>
    <property type="match status" value="1"/>
</dbReference>
<protein>
    <submittedName>
        <fullName evidence="2">Helix-turn-helix transcriptional regulator</fullName>
    </submittedName>
</protein>
<name>A0A5J5IJ32_9BACT</name>
<proteinExistence type="predicted"/>
<dbReference type="Pfam" id="PF20240">
    <property type="entry name" value="DUF6597"/>
    <property type="match status" value="1"/>
</dbReference>
<dbReference type="InterPro" id="IPR046532">
    <property type="entry name" value="DUF6597"/>
</dbReference>
<dbReference type="AlphaFoldDB" id="A0A5J5IJ32"/>
<keyword evidence="3" id="KW-1185">Reference proteome</keyword>
<reference evidence="2 3" key="1">
    <citation type="submission" date="2019-09" db="EMBL/GenBank/DDBJ databases">
        <title>Draft genome sequence of Ginsengibacter sp. BR5-29.</title>
        <authorList>
            <person name="Im W.-T."/>
        </authorList>
    </citation>
    <scope>NUCLEOTIDE SEQUENCE [LARGE SCALE GENOMIC DNA]</scope>
    <source>
        <strain evidence="2 3">BR5-29</strain>
    </source>
</reference>
<gene>
    <name evidence="2" type="ORF">FW778_12390</name>
</gene>
<dbReference type="InterPro" id="IPR018060">
    <property type="entry name" value="HTH_AraC"/>
</dbReference>
<evidence type="ECO:0000313" key="2">
    <source>
        <dbReference type="EMBL" id="KAA9038365.1"/>
    </source>
</evidence>
<dbReference type="GO" id="GO:0003700">
    <property type="term" value="F:DNA-binding transcription factor activity"/>
    <property type="evidence" value="ECO:0007669"/>
    <property type="project" value="InterPro"/>
</dbReference>
<dbReference type="GO" id="GO:0043565">
    <property type="term" value="F:sequence-specific DNA binding"/>
    <property type="evidence" value="ECO:0007669"/>
    <property type="project" value="InterPro"/>
</dbReference>
<dbReference type="PROSITE" id="PS01124">
    <property type="entry name" value="HTH_ARAC_FAMILY_2"/>
    <property type="match status" value="1"/>
</dbReference>
<sequence>MQIQFRHIEPHFLLKNYIEKMWFFESSGKMPVDDMKLVVPNGNIKLTVSYQNGIVAAVNGKTFASKEHDITLTGLVDVPVILDVDEDVATGTIGIEFNPQGAYRFFHFTLNDIQNQIYPLSDVLGNLGKQLTEQINNTTSTQEKIVALQQFLLKQLSLHNEDLIFEFCIEKIIASKGRITVKELEKKTGYSSRWLNMKFNDKLGVSPKNLSSIIRFKQYYQAFIKGNERSFFRNDFYELYYDQSHFIKDFKRFTGLPPTKYEKQLNNFGKSYYKE</sequence>